<dbReference type="InterPro" id="IPR001709">
    <property type="entry name" value="Flavoprot_Pyr_Nucl_cyt_Rdtase"/>
</dbReference>
<keyword evidence="1" id="KW-0001">2Fe-2S</keyword>
<dbReference type="PANTHER" id="PTHR43513">
    <property type="entry name" value="DIHYDROOROTATE DEHYDROGENASE B (NAD(+)), ELECTRON TRANSFER SUBUNIT"/>
    <property type="match status" value="1"/>
</dbReference>
<dbReference type="PRINTS" id="PR00410">
    <property type="entry name" value="PHEHYDRXLASE"/>
</dbReference>
<dbReference type="Pfam" id="PF00970">
    <property type="entry name" value="FAD_binding_6"/>
    <property type="match status" value="1"/>
</dbReference>
<protein>
    <submittedName>
        <fullName evidence="3">FAD/NAD(P)-binding protein</fullName>
    </submittedName>
</protein>
<dbReference type="SUPFAM" id="SSF52343">
    <property type="entry name" value="Ferredoxin reductase-like, C-terminal NADP-linked domain"/>
    <property type="match status" value="1"/>
</dbReference>
<feature type="domain" description="FAD-binding FR-type" evidence="2">
    <location>
        <begin position="9"/>
        <end position="109"/>
    </location>
</feature>
<accession>A0A8J7LUD4</accession>
<dbReference type="RefSeq" id="WP_199382465.1">
    <property type="nucleotide sequence ID" value="NZ_JAEMHM010000002.1"/>
</dbReference>
<proteinExistence type="predicted"/>
<comment type="caution">
    <text evidence="3">The sequence shown here is derived from an EMBL/GenBank/DDBJ whole genome shotgun (WGS) entry which is preliminary data.</text>
</comment>
<dbReference type="InterPro" id="IPR017938">
    <property type="entry name" value="Riboflavin_synthase-like_b-brl"/>
</dbReference>
<dbReference type="GO" id="GO:0016491">
    <property type="term" value="F:oxidoreductase activity"/>
    <property type="evidence" value="ECO:0007669"/>
    <property type="project" value="InterPro"/>
</dbReference>
<dbReference type="AlphaFoldDB" id="A0A8J7LUD4"/>
<dbReference type="InterPro" id="IPR008333">
    <property type="entry name" value="Cbr1-like_FAD-bd_dom"/>
</dbReference>
<name>A0A8J7LUD4_9BACT</name>
<keyword evidence="1" id="KW-0479">Metal-binding</keyword>
<feature type="binding site" evidence="1">
    <location>
        <position position="265"/>
    </location>
    <ligand>
        <name>[2Fe-2S] cluster</name>
        <dbReference type="ChEBI" id="CHEBI:190135"/>
    </ligand>
</feature>
<dbReference type="InterPro" id="IPR012165">
    <property type="entry name" value="Cyt_c3_hydrogenase_gsu"/>
</dbReference>
<keyword evidence="1" id="KW-0411">Iron-sulfur</keyword>
<dbReference type="GO" id="GO:0006221">
    <property type="term" value="P:pyrimidine nucleotide biosynthetic process"/>
    <property type="evidence" value="ECO:0007669"/>
    <property type="project" value="InterPro"/>
</dbReference>
<comment type="cofactor">
    <cofactor evidence="1">
        <name>[2Fe-2S] cluster</name>
        <dbReference type="ChEBI" id="CHEBI:190135"/>
    </cofactor>
    <text evidence="1">Binds 1 [2Fe-2S] cluster per subunit.</text>
</comment>
<evidence type="ECO:0000313" key="3">
    <source>
        <dbReference type="EMBL" id="MBJ6723625.1"/>
    </source>
</evidence>
<reference evidence="3" key="1">
    <citation type="submission" date="2020-12" db="EMBL/GenBank/DDBJ databases">
        <title>Geomonas sp. Red875, isolated from river sediment.</title>
        <authorList>
            <person name="Xu Z."/>
            <person name="Zhang Z."/>
            <person name="Masuda Y."/>
            <person name="Itoh H."/>
            <person name="Senoo K."/>
        </authorList>
    </citation>
    <scope>NUCLEOTIDE SEQUENCE</scope>
    <source>
        <strain evidence="3">Red875</strain>
    </source>
</reference>
<dbReference type="Pfam" id="PF10418">
    <property type="entry name" value="DHODB_Fe-S_bind"/>
    <property type="match status" value="1"/>
</dbReference>
<evidence type="ECO:0000313" key="4">
    <source>
        <dbReference type="Proteomes" id="UP000636888"/>
    </source>
</evidence>
<dbReference type="Gene3D" id="3.40.50.80">
    <property type="entry name" value="Nucleotide-binding domain of ferredoxin-NADP reductase (FNR) module"/>
    <property type="match status" value="1"/>
</dbReference>
<dbReference type="EMBL" id="JAEMHM010000002">
    <property type="protein sequence ID" value="MBJ6723625.1"/>
    <property type="molecule type" value="Genomic_DNA"/>
</dbReference>
<dbReference type="SUPFAM" id="SSF63380">
    <property type="entry name" value="Riboflavin synthase domain-like"/>
    <property type="match status" value="1"/>
</dbReference>
<dbReference type="Proteomes" id="UP000636888">
    <property type="component" value="Unassembled WGS sequence"/>
</dbReference>
<dbReference type="InterPro" id="IPR001433">
    <property type="entry name" value="OxRdtase_FAD/NAD-bd"/>
</dbReference>
<feature type="binding site" evidence="1">
    <location>
        <position position="257"/>
    </location>
    <ligand>
        <name>[2Fe-2S] cluster</name>
        <dbReference type="ChEBI" id="CHEBI:190135"/>
    </ligand>
</feature>
<dbReference type="PRINTS" id="PR00371">
    <property type="entry name" value="FPNCR"/>
</dbReference>
<dbReference type="PIRSF" id="PIRSF006816">
    <property type="entry name" value="Cyc3_hyd_g"/>
    <property type="match status" value="1"/>
</dbReference>
<dbReference type="InterPro" id="IPR017927">
    <property type="entry name" value="FAD-bd_FR_type"/>
</dbReference>
<dbReference type="InterPro" id="IPR039261">
    <property type="entry name" value="FNR_nucleotide-bd"/>
</dbReference>
<dbReference type="PANTHER" id="PTHR43513:SF1">
    <property type="entry name" value="ANAEROBIC SULFITE REDUCTASE SUBUNIT B"/>
    <property type="match status" value="1"/>
</dbReference>
<feature type="binding site" evidence="1">
    <location>
        <position position="254"/>
    </location>
    <ligand>
        <name>[2Fe-2S] cluster</name>
        <dbReference type="ChEBI" id="CHEBI:190135"/>
    </ligand>
</feature>
<evidence type="ECO:0000256" key="1">
    <source>
        <dbReference type="PIRSR" id="PIRSR006816-2"/>
    </source>
</evidence>
<keyword evidence="4" id="KW-1185">Reference proteome</keyword>
<dbReference type="CDD" id="cd06221">
    <property type="entry name" value="sulfite_reductase_like"/>
    <property type="match status" value="1"/>
</dbReference>
<evidence type="ECO:0000259" key="2">
    <source>
        <dbReference type="PROSITE" id="PS51384"/>
    </source>
</evidence>
<gene>
    <name evidence="3" type="ORF">JFN93_02780</name>
</gene>
<dbReference type="GO" id="GO:0050660">
    <property type="term" value="F:flavin adenine dinucleotide binding"/>
    <property type="evidence" value="ECO:0007669"/>
    <property type="project" value="InterPro"/>
</dbReference>
<keyword evidence="1" id="KW-0408">Iron</keyword>
<dbReference type="Gene3D" id="2.40.30.10">
    <property type="entry name" value="Translation factors"/>
    <property type="match status" value="1"/>
</dbReference>
<dbReference type="GO" id="GO:0051537">
    <property type="term" value="F:2 iron, 2 sulfur cluster binding"/>
    <property type="evidence" value="ECO:0007669"/>
    <property type="project" value="UniProtKB-KW"/>
</dbReference>
<dbReference type="GO" id="GO:0046872">
    <property type="term" value="F:metal ion binding"/>
    <property type="evidence" value="ECO:0007669"/>
    <property type="project" value="UniProtKB-KW"/>
</dbReference>
<dbReference type="InterPro" id="IPR050353">
    <property type="entry name" value="PyrK_electron_transfer"/>
</dbReference>
<sequence>MTPHGATVHVPAPAVLMERRELTGDTSLIRIAPDPSATGWLSSYIPGQFIQLSVPGAGEIPVSLADMPRQNGIIELCIRRVGHVTDRLKALVPGNRLGVRGPFGVGFPVQRMKGSPVLLLAGGLGIAPLRSLLYYLVRNREEYGEITLLYGAKEIRSMLFRDELAELALRRKLRLYLTVDFAPQGPTGDVECAVGLLPDLLKGFRFEANRTYAAVCGPPAVYRCLASELEEAGVAPERILLSLERRMCCGIGRCCHCAVGQLLCCTDGPVFPLSVLRQIPEAL</sequence>
<feature type="binding site" evidence="1">
    <location>
        <position position="249"/>
    </location>
    <ligand>
        <name>[2Fe-2S] cluster</name>
        <dbReference type="ChEBI" id="CHEBI:190135"/>
    </ligand>
</feature>
<dbReference type="PROSITE" id="PS51384">
    <property type="entry name" value="FAD_FR"/>
    <property type="match status" value="1"/>
</dbReference>
<dbReference type="Pfam" id="PF00175">
    <property type="entry name" value="NAD_binding_1"/>
    <property type="match status" value="1"/>
</dbReference>
<dbReference type="InterPro" id="IPR019480">
    <property type="entry name" value="Dihydroorotate_DH_Fe-S-bd"/>
</dbReference>
<organism evidence="3 4">
    <name type="scientific">Geomesophilobacter sediminis</name>
    <dbReference type="NCBI Taxonomy" id="2798584"/>
    <lineage>
        <taxon>Bacteria</taxon>
        <taxon>Pseudomonadati</taxon>
        <taxon>Thermodesulfobacteriota</taxon>
        <taxon>Desulfuromonadia</taxon>
        <taxon>Geobacterales</taxon>
        <taxon>Geobacteraceae</taxon>
        <taxon>Geomesophilobacter</taxon>
    </lineage>
</organism>